<feature type="compositionally biased region" description="Basic and acidic residues" evidence="1">
    <location>
        <begin position="27"/>
        <end position="48"/>
    </location>
</feature>
<organism evidence="3 4">
    <name type="scientific">Sporothrix stenoceras</name>
    <dbReference type="NCBI Taxonomy" id="5173"/>
    <lineage>
        <taxon>Eukaryota</taxon>
        <taxon>Fungi</taxon>
        <taxon>Dikarya</taxon>
        <taxon>Ascomycota</taxon>
        <taxon>Pezizomycotina</taxon>
        <taxon>Sordariomycetes</taxon>
        <taxon>Sordariomycetidae</taxon>
        <taxon>Ophiostomatales</taxon>
        <taxon>Ophiostomataceae</taxon>
        <taxon>Sporothrix</taxon>
    </lineage>
</organism>
<feature type="region of interest" description="Disordered" evidence="1">
    <location>
        <begin position="24"/>
        <end position="143"/>
    </location>
</feature>
<dbReference type="EMBL" id="JAWCUI010000019">
    <property type="protein sequence ID" value="KAL1897440.1"/>
    <property type="molecule type" value="Genomic_DNA"/>
</dbReference>
<comment type="caution">
    <text evidence="3">The sequence shown here is derived from an EMBL/GenBank/DDBJ whole genome shotgun (WGS) entry which is preliminary data.</text>
</comment>
<sequence length="157" mass="15634">MKISIVSLLFLGLVAAAPAPVAAPAPYDRRLPSRRGEPPAKIVRRDLDAPVAQPTGTATGTGTAAAATPLKTGWPTSVGTAPVPVPTGTGTGASARAVLVPTGTSPSPPLATGTGGTVASAAPSKPVEKSSYNFPSPTTTKVGKRAAASPAFWWLQD</sequence>
<proteinExistence type="predicted"/>
<protein>
    <submittedName>
        <fullName evidence="3">Uncharacterized protein</fullName>
    </submittedName>
</protein>
<feature type="compositionally biased region" description="Low complexity" evidence="1">
    <location>
        <begin position="55"/>
        <end position="68"/>
    </location>
</feature>
<keyword evidence="4" id="KW-1185">Reference proteome</keyword>
<evidence type="ECO:0000313" key="3">
    <source>
        <dbReference type="EMBL" id="KAL1897440.1"/>
    </source>
</evidence>
<feature type="compositionally biased region" description="Polar residues" evidence="1">
    <location>
        <begin position="130"/>
        <end position="141"/>
    </location>
</feature>
<feature type="chain" id="PRO_5045483586" evidence="2">
    <location>
        <begin position="17"/>
        <end position="157"/>
    </location>
</feature>
<evidence type="ECO:0000256" key="1">
    <source>
        <dbReference type="SAM" id="MobiDB-lite"/>
    </source>
</evidence>
<feature type="signal peptide" evidence="2">
    <location>
        <begin position="1"/>
        <end position="16"/>
    </location>
</feature>
<evidence type="ECO:0000313" key="4">
    <source>
        <dbReference type="Proteomes" id="UP001583186"/>
    </source>
</evidence>
<reference evidence="3 4" key="1">
    <citation type="journal article" date="2024" name="IMA Fungus">
        <title>IMA Genome - F19 : A genome assembly and annotation guide to empower mycologists, including annotated draft genome sequences of Ceratocystis pirilliformis, Diaporthe australafricana, Fusarium ophioides, Paecilomyces lecythidis, and Sporothrix stenoceras.</title>
        <authorList>
            <person name="Aylward J."/>
            <person name="Wilson A.M."/>
            <person name="Visagie C.M."/>
            <person name="Spraker J."/>
            <person name="Barnes I."/>
            <person name="Buitendag C."/>
            <person name="Ceriani C."/>
            <person name="Del Mar Angel L."/>
            <person name="du Plessis D."/>
            <person name="Fuchs T."/>
            <person name="Gasser K."/>
            <person name="Kramer D."/>
            <person name="Li W."/>
            <person name="Munsamy K."/>
            <person name="Piso A."/>
            <person name="Price J.L."/>
            <person name="Sonnekus B."/>
            <person name="Thomas C."/>
            <person name="van der Nest A."/>
            <person name="van Dijk A."/>
            <person name="van Heerden A."/>
            <person name="van Vuuren N."/>
            <person name="Yilmaz N."/>
            <person name="Duong T.A."/>
            <person name="van der Merwe N.A."/>
            <person name="Wingfield M.J."/>
            <person name="Wingfield B.D."/>
        </authorList>
    </citation>
    <scope>NUCLEOTIDE SEQUENCE [LARGE SCALE GENOMIC DNA]</scope>
    <source>
        <strain evidence="3 4">CMW 5346</strain>
    </source>
</reference>
<keyword evidence="2" id="KW-0732">Signal</keyword>
<accession>A0ABR3ZAV4</accession>
<feature type="compositionally biased region" description="Low complexity" evidence="1">
    <location>
        <begin position="75"/>
        <end position="95"/>
    </location>
</feature>
<evidence type="ECO:0000256" key="2">
    <source>
        <dbReference type="SAM" id="SignalP"/>
    </source>
</evidence>
<dbReference type="Proteomes" id="UP001583186">
    <property type="component" value="Unassembled WGS sequence"/>
</dbReference>
<gene>
    <name evidence="3" type="ORF">Sste5346_004177</name>
</gene>
<name>A0ABR3ZAV4_9PEZI</name>